<feature type="compositionally biased region" description="Basic and acidic residues" evidence="1">
    <location>
        <begin position="205"/>
        <end position="220"/>
    </location>
</feature>
<feature type="compositionally biased region" description="Acidic residues" evidence="1">
    <location>
        <begin position="144"/>
        <end position="153"/>
    </location>
</feature>
<name>A0ABU6RUC7_9FABA</name>
<feature type="compositionally biased region" description="Polar residues" evidence="1">
    <location>
        <begin position="222"/>
        <end position="232"/>
    </location>
</feature>
<evidence type="ECO:0000313" key="2">
    <source>
        <dbReference type="EMBL" id="MED6127622.1"/>
    </source>
</evidence>
<proteinExistence type="predicted"/>
<sequence>MGSGVIYYEIERHDKYGDSDERANSDFAVVKTRRYHCDDEPFVHPLHSIRFDPNRSYELPIESLLALKRKEPSTKRESTSRDSGSLRKASLMPQYSPLNPVVRLGSPSSPLKEVSSSRDRRIREVGRPIRSWELIPPSEGWMCEGDEVEDKGEEVEKKRNTTEAIEGGERKEGEDEKEEEDPEEDKPKEEMLALPRPMDVDADEDYLHYLEELRQHHEYSPIHSSQAFPQRSSVDDELSGIWPPSVGPSQ</sequence>
<comment type="caution">
    <text evidence="2">The sequence shown here is derived from an EMBL/GenBank/DDBJ whole genome shotgun (WGS) entry which is preliminary data.</text>
</comment>
<protein>
    <submittedName>
        <fullName evidence="2">Uncharacterized protein</fullName>
    </submittedName>
</protein>
<feature type="region of interest" description="Disordered" evidence="1">
    <location>
        <begin position="68"/>
        <end position="120"/>
    </location>
</feature>
<feature type="compositionally biased region" description="Basic and acidic residues" evidence="1">
    <location>
        <begin position="68"/>
        <end position="80"/>
    </location>
</feature>
<accession>A0ABU6RUC7</accession>
<keyword evidence="3" id="KW-1185">Reference proteome</keyword>
<gene>
    <name evidence="2" type="ORF">PIB30_089802</name>
</gene>
<dbReference type="Proteomes" id="UP001341840">
    <property type="component" value="Unassembled WGS sequence"/>
</dbReference>
<reference evidence="2 3" key="1">
    <citation type="journal article" date="2023" name="Plants (Basel)">
        <title>Bridging the Gap: Combining Genomics and Transcriptomics Approaches to Understand Stylosanthes scabra, an Orphan Legume from the Brazilian Caatinga.</title>
        <authorList>
            <person name="Ferreira-Neto J.R.C."/>
            <person name="da Silva M.D."/>
            <person name="Binneck E."/>
            <person name="de Melo N.F."/>
            <person name="da Silva R.H."/>
            <person name="de Melo A.L.T.M."/>
            <person name="Pandolfi V."/>
            <person name="Bustamante F.O."/>
            <person name="Brasileiro-Vidal A.C."/>
            <person name="Benko-Iseppon A.M."/>
        </authorList>
    </citation>
    <scope>NUCLEOTIDE SEQUENCE [LARGE SCALE GENOMIC DNA]</scope>
    <source>
        <tissue evidence="2">Leaves</tissue>
    </source>
</reference>
<evidence type="ECO:0000313" key="3">
    <source>
        <dbReference type="Proteomes" id="UP001341840"/>
    </source>
</evidence>
<feature type="compositionally biased region" description="Acidic residues" evidence="1">
    <location>
        <begin position="175"/>
        <end position="184"/>
    </location>
</feature>
<dbReference type="EMBL" id="JASCZI010031906">
    <property type="protein sequence ID" value="MED6127622.1"/>
    <property type="molecule type" value="Genomic_DNA"/>
</dbReference>
<evidence type="ECO:0000256" key="1">
    <source>
        <dbReference type="SAM" id="MobiDB-lite"/>
    </source>
</evidence>
<feature type="compositionally biased region" description="Basic and acidic residues" evidence="1">
    <location>
        <begin position="154"/>
        <end position="174"/>
    </location>
</feature>
<feature type="region of interest" description="Disordered" evidence="1">
    <location>
        <begin position="140"/>
        <end position="250"/>
    </location>
</feature>
<organism evidence="2 3">
    <name type="scientific">Stylosanthes scabra</name>
    <dbReference type="NCBI Taxonomy" id="79078"/>
    <lineage>
        <taxon>Eukaryota</taxon>
        <taxon>Viridiplantae</taxon>
        <taxon>Streptophyta</taxon>
        <taxon>Embryophyta</taxon>
        <taxon>Tracheophyta</taxon>
        <taxon>Spermatophyta</taxon>
        <taxon>Magnoliopsida</taxon>
        <taxon>eudicotyledons</taxon>
        <taxon>Gunneridae</taxon>
        <taxon>Pentapetalae</taxon>
        <taxon>rosids</taxon>
        <taxon>fabids</taxon>
        <taxon>Fabales</taxon>
        <taxon>Fabaceae</taxon>
        <taxon>Papilionoideae</taxon>
        <taxon>50 kb inversion clade</taxon>
        <taxon>dalbergioids sensu lato</taxon>
        <taxon>Dalbergieae</taxon>
        <taxon>Pterocarpus clade</taxon>
        <taxon>Stylosanthes</taxon>
    </lineage>
</organism>